<comment type="caution">
    <text evidence="1">The sequence shown here is derived from an EMBL/GenBank/DDBJ whole genome shotgun (WGS) entry which is preliminary data.</text>
</comment>
<dbReference type="EMBL" id="JADEXS010000182">
    <property type="protein sequence ID" value="MBE9023672.1"/>
    <property type="molecule type" value="Genomic_DNA"/>
</dbReference>
<evidence type="ECO:0000313" key="1">
    <source>
        <dbReference type="EMBL" id="MBE9023672.1"/>
    </source>
</evidence>
<evidence type="ECO:0000313" key="2">
    <source>
        <dbReference type="Proteomes" id="UP000622533"/>
    </source>
</evidence>
<proteinExistence type="predicted"/>
<dbReference type="SUPFAM" id="SSF50494">
    <property type="entry name" value="Trypsin-like serine proteases"/>
    <property type="match status" value="1"/>
</dbReference>
<organism evidence="1 2">
    <name type="scientific">Desmonostoc muscorum LEGE 12446</name>
    <dbReference type="NCBI Taxonomy" id="1828758"/>
    <lineage>
        <taxon>Bacteria</taxon>
        <taxon>Bacillati</taxon>
        <taxon>Cyanobacteriota</taxon>
        <taxon>Cyanophyceae</taxon>
        <taxon>Nostocales</taxon>
        <taxon>Nostocaceae</taxon>
        <taxon>Desmonostoc</taxon>
    </lineage>
</organism>
<dbReference type="PANTHER" id="PTHR43019">
    <property type="entry name" value="SERINE ENDOPROTEASE DEGS"/>
    <property type="match status" value="1"/>
</dbReference>
<name>A0A8J7D0V4_DESMC</name>
<dbReference type="InterPro" id="IPR009003">
    <property type="entry name" value="Peptidase_S1_PA"/>
</dbReference>
<dbReference type="InterPro" id="IPR043504">
    <property type="entry name" value="Peptidase_S1_PA_chymotrypsin"/>
</dbReference>
<dbReference type="AlphaFoldDB" id="A0A8J7D0V4"/>
<sequence length="255" mass="27844">MLILTVCLGIYLVDLPLQILAENTSLTVVNSCVASELSTVQLHSYAKSITVKVFSGDTWGSGILIHKQGQDYGVLTNDHVLIPGQGKPYRIQTPDGRIYTVVVVEAAKFEGQDLALLKFFSPNKKYQVASLQKAAKLSENTEVFAAGFPLDSTNFLFTQGQIKLLLNQPLKGGFQIGYSNEIQKGMSGGPVLNHQGQVIAINGRHSYPLWGNPYVFENGEIPSAAIQKQMMKLSWAVPIQTFIKMAPKSIISQGC</sequence>
<dbReference type="Proteomes" id="UP000622533">
    <property type="component" value="Unassembled WGS sequence"/>
</dbReference>
<reference evidence="1" key="1">
    <citation type="submission" date="2020-10" db="EMBL/GenBank/DDBJ databases">
        <authorList>
            <person name="Castelo-Branco R."/>
            <person name="Eusebio N."/>
            <person name="Adriana R."/>
            <person name="Vieira A."/>
            <person name="Brugerolle De Fraissinette N."/>
            <person name="Rezende De Castro R."/>
            <person name="Schneider M.P."/>
            <person name="Vasconcelos V."/>
            <person name="Leao P.N."/>
        </authorList>
    </citation>
    <scope>NUCLEOTIDE SEQUENCE</scope>
    <source>
        <strain evidence="1">LEGE 12446</strain>
    </source>
</reference>
<accession>A0A8J7D0V4</accession>
<keyword evidence="2" id="KW-1185">Reference proteome</keyword>
<dbReference type="Gene3D" id="2.40.10.10">
    <property type="entry name" value="Trypsin-like serine proteases"/>
    <property type="match status" value="2"/>
</dbReference>
<dbReference type="Pfam" id="PF13365">
    <property type="entry name" value="Trypsin_2"/>
    <property type="match status" value="1"/>
</dbReference>
<protein>
    <submittedName>
        <fullName evidence="1">Trypsin-like peptidase domain-containing protein</fullName>
    </submittedName>
</protein>
<dbReference type="PANTHER" id="PTHR43019:SF23">
    <property type="entry name" value="PROTEASE DO-LIKE 5, CHLOROPLASTIC"/>
    <property type="match status" value="1"/>
</dbReference>
<gene>
    <name evidence="1" type="ORF">IQ276_14905</name>
</gene>